<evidence type="ECO:0000256" key="1">
    <source>
        <dbReference type="SAM" id="SignalP"/>
    </source>
</evidence>
<dbReference type="EMBL" id="VUNG01000043">
    <property type="protein sequence ID" value="MST85588.1"/>
    <property type="molecule type" value="Genomic_DNA"/>
</dbReference>
<keyword evidence="1" id="KW-0732">Signal</keyword>
<feature type="signal peptide" evidence="1">
    <location>
        <begin position="1"/>
        <end position="22"/>
    </location>
</feature>
<protein>
    <recommendedName>
        <fullName evidence="4">Lipocalin-like domain-containing protein</fullName>
    </recommendedName>
</protein>
<dbReference type="PROSITE" id="PS51257">
    <property type="entry name" value="PROKAR_LIPOPROTEIN"/>
    <property type="match status" value="1"/>
</dbReference>
<evidence type="ECO:0000313" key="3">
    <source>
        <dbReference type="Proteomes" id="UP000438914"/>
    </source>
</evidence>
<dbReference type="Proteomes" id="UP000438914">
    <property type="component" value="Unassembled WGS sequence"/>
</dbReference>
<keyword evidence="3" id="KW-1185">Reference proteome</keyword>
<reference evidence="2 3" key="1">
    <citation type="submission" date="2019-08" db="EMBL/GenBank/DDBJ databases">
        <title>In-depth cultivation of the pig gut microbiome towards novel bacterial diversity and tailored functional studies.</title>
        <authorList>
            <person name="Wylensek D."/>
            <person name="Hitch T.C.A."/>
            <person name="Clavel T."/>
        </authorList>
    </citation>
    <scope>NUCLEOTIDE SEQUENCE [LARGE SCALE GENOMIC DNA]</scope>
    <source>
        <strain evidence="2 3">LKV-178-WT-2A</strain>
    </source>
</reference>
<feature type="chain" id="PRO_5029628397" description="Lipocalin-like domain-containing protein" evidence="1">
    <location>
        <begin position="23"/>
        <end position="142"/>
    </location>
</feature>
<evidence type="ECO:0000313" key="2">
    <source>
        <dbReference type="EMBL" id="MST85588.1"/>
    </source>
</evidence>
<proteinExistence type="predicted"/>
<comment type="caution">
    <text evidence="2">The sequence shown here is derived from an EMBL/GenBank/DDBJ whole genome shotgun (WGS) entry which is preliminary data.</text>
</comment>
<dbReference type="Gene3D" id="2.40.128.360">
    <property type="match status" value="1"/>
</dbReference>
<accession>A0A7K0KI48</accession>
<sequence>MKQKIILLMALIAATITFSACSSDDDDDKVSTSSLVGKWYAEDEGYGCEFQFNADGTLTYIETMLDAPTSKVRDSGTYKIDGNKLTLYWAKSETWSNYSQQWVVDDTSTETAVVKISLKGNQLTLYPDKSDDSSKPVTFTRE</sequence>
<dbReference type="AlphaFoldDB" id="A0A7K0KI48"/>
<name>A0A7K0KI48_9BACT</name>
<dbReference type="RefSeq" id="WP_154535173.1">
    <property type="nucleotide sequence ID" value="NZ_VUNG01000043.1"/>
</dbReference>
<gene>
    <name evidence="2" type="ORF">FYJ73_13075</name>
</gene>
<organism evidence="2 3">
    <name type="scientific">Hallella mizrahii</name>
    <dbReference type="NCBI Taxonomy" id="2606637"/>
    <lineage>
        <taxon>Bacteria</taxon>
        <taxon>Pseudomonadati</taxon>
        <taxon>Bacteroidota</taxon>
        <taxon>Bacteroidia</taxon>
        <taxon>Bacteroidales</taxon>
        <taxon>Prevotellaceae</taxon>
        <taxon>Hallella</taxon>
    </lineage>
</organism>
<evidence type="ECO:0008006" key="4">
    <source>
        <dbReference type="Google" id="ProtNLM"/>
    </source>
</evidence>